<accession>A0A6J5LZB5</accession>
<dbReference type="EMBL" id="LR796341">
    <property type="protein sequence ID" value="CAB4138216.1"/>
    <property type="molecule type" value="Genomic_DNA"/>
</dbReference>
<name>A0A6J5LZB5_9CAUD</name>
<organism evidence="1">
    <name type="scientific">uncultured Caudovirales phage</name>
    <dbReference type="NCBI Taxonomy" id="2100421"/>
    <lineage>
        <taxon>Viruses</taxon>
        <taxon>Duplodnaviria</taxon>
        <taxon>Heunggongvirae</taxon>
        <taxon>Uroviricota</taxon>
        <taxon>Caudoviricetes</taxon>
        <taxon>Peduoviridae</taxon>
        <taxon>Maltschvirus</taxon>
        <taxon>Maltschvirus maltsch</taxon>
    </lineage>
</organism>
<dbReference type="PROSITE" id="PS51257">
    <property type="entry name" value="PROKAR_LIPOPROTEIN"/>
    <property type="match status" value="1"/>
</dbReference>
<evidence type="ECO:0008006" key="2">
    <source>
        <dbReference type="Google" id="ProtNLM"/>
    </source>
</evidence>
<protein>
    <recommendedName>
        <fullName evidence="2">LPP20 lipoprotein</fullName>
    </recommendedName>
</protein>
<sequence length="225" mass="24513">MKQTVLAVAVLATLGLSACSSTKMSNMTPGQGLPTGAQQAISEQRLSSDFKRLGVRITYTMGGEVESIEATGYAPVWGNSQNAAREAFRAAELEAKKSLNDFINREAISSTTSVAMISKNLEQAKDNKTNKFATNKNRDTVVEETSDEDVKGELNREENTAVRNDALRIASQVKTTITVNNRGILGGLYLVEGEVINDGKNVRVVYRWDRKSNAVRPVLRGLMAL</sequence>
<reference evidence="1" key="1">
    <citation type="submission" date="2020-04" db="EMBL/GenBank/DDBJ databases">
        <authorList>
            <person name="Chiriac C."/>
            <person name="Salcher M."/>
            <person name="Ghai R."/>
            <person name="Kavagutti S V."/>
        </authorList>
    </citation>
    <scope>NUCLEOTIDE SEQUENCE</scope>
</reference>
<evidence type="ECO:0000313" key="1">
    <source>
        <dbReference type="EMBL" id="CAB4138216.1"/>
    </source>
</evidence>
<gene>
    <name evidence="1" type="ORF">UFOVP328_409</name>
</gene>
<proteinExistence type="predicted"/>